<dbReference type="EMBL" id="KN818263">
    <property type="protein sequence ID" value="KIL63044.1"/>
    <property type="molecule type" value="Genomic_DNA"/>
</dbReference>
<sequence length="612" mass="68875">MDVTPATPDPLAAMFQNAIDKAGNAPLPSVALPRELVEQILLLLDTKSVLTCRLVNREFNETIQSSTLLQYFLACKAAGVVDNPQSPLSYAERLEALKKREDAWRKLSPVFEMTFGVKHQTASQICRSTEGVYFLTDDNRKDLHYCHLTSFCQDSAQWIRMPGHGPALNWSGILVNFTTALYEHDLIVNFMIISTLSTWSFSSFQQESITLSLAILKSMFRDHLKLILGFLPELSAIISLWSSTTTMACFPTNYSYLTGNLNRPQATTEDAYTDLDFVSSELLLVPNEVLSHFKVWHLPPQQINPTPPIQILSLQIPVVSPEYSLCNFRCYGEPNPALHSMPYLPPRPFFSSPENSIIMVTLKMSSNSGRDASYNLIVHRSALLDTIQTWTSPSLLEQQEYLPMWSTNEVTVHQIADPEDGSVELYAQSDSQTSLTFPTSHISAFSGSSSVFSGLSANLSTSQCTFLQVPWAKWGPPISRWFQVNDTHTRWLSHSNGQRYVFSDPDPLDGLKLMVNVVDFNPHNFRMNAEMMAHLRSGEGENDGNKLEGNEEETLRHKGVFLEEVYMGLNCVVYRAPDEYDSDLVLMDEQRLLGLKLNGEGWIESVKILYIG</sequence>
<dbReference type="Gene3D" id="1.20.1280.50">
    <property type="match status" value="1"/>
</dbReference>
<organism evidence="2 3">
    <name type="scientific">Amanita muscaria (strain Koide BX008)</name>
    <dbReference type="NCBI Taxonomy" id="946122"/>
    <lineage>
        <taxon>Eukaryota</taxon>
        <taxon>Fungi</taxon>
        <taxon>Dikarya</taxon>
        <taxon>Basidiomycota</taxon>
        <taxon>Agaricomycotina</taxon>
        <taxon>Agaricomycetes</taxon>
        <taxon>Agaricomycetidae</taxon>
        <taxon>Agaricales</taxon>
        <taxon>Pluteineae</taxon>
        <taxon>Amanitaceae</taxon>
        <taxon>Amanita</taxon>
    </lineage>
</organism>
<dbReference type="HOGENOM" id="CLU_007279_0_1_1"/>
<proteinExistence type="predicted"/>
<keyword evidence="3" id="KW-1185">Reference proteome</keyword>
<dbReference type="PROSITE" id="PS50181">
    <property type="entry name" value="FBOX"/>
    <property type="match status" value="1"/>
</dbReference>
<feature type="domain" description="F-box" evidence="1">
    <location>
        <begin position="26"/>
        <end position="72"/>
    </location>
</feature>
<dbReference type="AlphaFoldDB" id="A0A0C2T8U6"/>
<dbReference type="OrthoDB" id="2745718at2759"/>
<dbReference type="Pfam" id="PF00646">
    <property type="entry name" value="F-box"/>
    <property type="match status" value="1"/>
</dbReference>
<dbReference type="Proteomes" id="UP000054549">
    <property type="component" value="Unassembled WGS sequence"/>
</dbReference>
<evidence type="ECO:0000313" key="2">
    <source>
        <dbReference type="EMBL" id="KIL63044.1"/>
    </source>
</evidence>
<gene>
    <name evidence="2" type="ORF">M378DRAFT_12418</name>
</gene>
<dbReference type="InterPro" id="IPR001810">
    <property type="entry name" value="F-box_dom"/>
</dbReference>
<accession>A0A0C2T8U6</accession>
<dbReference type="SMART" id="SM00256">
    <property type="entry name" value="FBOX"/>
    <property type="match status" value="1"/>
</dbReference>
<protein>
    <recommendedName>
        <fullName evidence="1">F-box domain-containing protein</fullName>
    </recommendedName>
</protein>
<evidence type="ECO:0000259" key="1">
    <source>
        <dbReference type="PROSITE" id="PS50181"/>
    </source>
</evidence>
<dbReference type="InterPro" id="IPR036047">
    <property type="entry name" value="F-box-like_dom_sf"/>
</dbReference>
<reference evidence="2 3" key="1">
    <citation type="submission" date="2014-04" db="EMBL/GenBank/DDBJ databases">
        <title>Evolutionary Origins and Diversification of the Mycorrhizal Mutualists.</title>
        <authorList>
            <consortium name="DOE Joint Genome Institute"/>
            <consortium name="Mycorrhizal Genomics Consortium"/>
            <person name="Kohler A."/>
            <person name="Kuo A."/>
            <person name="Nagy L.G."/>
            <person name="Floudas D."/>
            <person name="Copeland A."/>
            <person name="Barry K.W."/>
            <person name="Cichocki N."/>
            <person name="Veneault-Fourrey C."/>
            <person name="LaButti K."/>
            <person name="Lindquist E.A."/>
            <person name="Lipzen A."/>
            <person name="Lundell T."/>
            <person name="Morin E."/>
            <person name="Murat C."/>
            <person name="Riley R."/>
            <person name="Ohm R."/>
            <person name="Sun H."/>
            <person name="Tunlid A."/>
            <person name="Henrissat B."/>
            <person name="Grigoriev I.V."/>
            <person name="Hibbett D.S."/>
            <person name="Martin F."/>
        </authorList>
    </citation>
    <scope>NUCLEOTIDE SEQUENCE [LARGE SCALE GENOMIC DNA]</scope>
    <source>
        <strain evidence="2 3">Koide BX008</strain>
    </source>
</reference>
<name>A0A0C2T8U6_AMAMK</name>
<dbReference type="InParanoid" id="A0A0C2T8U6"/>
<evidence type="ECO:0000313" key="3">
    <source>
        <dbReference type="Proteomes" id="UP000054549"/>
    </source>
</evidence>
<dbReference type="SUPFAM" id="SSF81383">
    <property type="entry name" value="F-box domain"/>
    <property type="match status" value="1"/>
</dbReference>